<dbReference type="Proteomes" id="UP001432322">
    <property type="component" value="Unassembled WGS sequence"/>
</dbReference>
<feature type="compositionally biased region" description="Low complexity" evidence="1">
    <location>
        <begin position="122"/>
        <end position="150"/>
    </location>
</feature>
<proteinExistence type="predicted"/>
<dbReference type="AlphaFoldDB" id="A0AAV5W911"/>
<feature type="non-terminal residue" evidence="2">
    <location>
        <position position="1"/>
    </location>
</feature>
<dbReference type="EMBL" id="BTSY01000005">
    <property type="protein sequence ID" value="GMT27482.1"/>
    <property type="molecule type" value="Genomic_DNA"/>
</dbReference>
<name>A0AAV5W911_9BILA</name>
<accession>A0AAV5W911</accession>
<evidence type="ECO:0000256" key="1">
    <source>
        <dbReference type="SAM" id="MobiDB-lite"/>
    </source>
</evidence>
<reference evidence="2" key="1">
    <citation type="submission" date="2023-10" db="EMBL/GenBank/DDBJ databases">
        <title>Genome assembly of Pristionchus species.</title>
        <authorList>
            <person name="Yoshida K."/>
            <person name="Sommer R.J."/>
        </authorList>
    </citation>
    <scope>NUCLEOTIDE SEQUENCE</scope>
    <source>
        <strain evidence="2">RS5133</strain>
    </source>
</reference>
<keyword evidence="3" id="KW-1185">Reference proteome</keyword>
<evidence type="ECO:0000313" key="2">
    <source>
        <dbReference type="EMBL" id="GMT27482.1"/>
    </source>
</evidence>
<evidence type="ECO:0000313" key="3">
    <source>
        <dbReference type="Proteomes" id="UP001432322"/>
    </source>
</evidence>
<protein>
    <submittedName>
        <fullName evidence="2">Uncharacterized protein</fullName>
    </submittedName>
</protein>
<comment type="caution">
    <text evidence="2">The sequence shown here is derived from an EMBL/GenBank/DDBJ whole genome shotgun (WGS) entry which is preliminary data.</text>
</comment>
<feature type="region of interest" description="Disordered" evidence="1">
    <location>
        <begin position="121"/>
        <end position="168"/>
    </location>
</feature>
<organism evidence="2 3">
    <name type="scientific">Pristionchus fissidentatus</name>
    <dbReference type="NCBI Taxonomy" id="1538716"/>
    <lineage>
        <taxon>Eukaryota</taxon>
        <taxon>Metazoa</taxon>
        <taxon>Ecdysozoa</taxon>
        <taxon>Nematoda</taxon>
        <taxon>Chromadorea</taxon>
        <taxon>Rhabditida</taxon>
        <taxon>Rhabditina</taxon>
        <taxon>Diplogasteromorpha</taxon>
        <taxon>Diplogasteroidea</taxon>
        <taxon>Neodiplogasteridae</taxon>
        <taxon>Pristionchus</taxon>
    </lineage>
</organism>
<sequence length="187" mass="20371">SADSFDLRGQKFAASPGYISCSSEDESSAKTFRSSLYKSTTELHFDSDHVQNVHLAAITHLSVLYGVYVKNNLDGQELEWVEDFSQTLDLLTDSITIRWTRNEDDLDENFLIRIEPQEEEITTTTSTTKARRTTQSTTTLATTTDPSRTTVVNKSPPTTPSTVAPTTSGSGYGVAILASVLAAALLA</sequence>
<gene>
    <name evidence="2" type="ORF">PFISCL1PPCAC_18779</name>
</gene>